<feature type="transmembrane region" description="Helical" evidence="1">
    <location>
        <begin position="20"/>
        <end position="40"/>
    </location>
</feature>
<organism evidence="2 3">
    <name type="scientific">Microbacterium radiodurans</name>
    <dbReference type="NCBI Taxonomy" id="661398"/>
    <lineage>
        <taxon>Bacteria</taxon>
        <taxon>Bacillati</taxon>
        <taxon>Actinomycetota</taxon>
        <taxon>Actinomycetes</taxon>
        <taxon>Micrococcales</taxon>
        <taxon>Microbacteriaceae</taxon>
        <taxon>Microbacterium</taxon>
    </lineage>
</organism>
<accession>A0A5J5IXV7</accession>
<evidence type="ECO:0000313" key="3">
    <source>
        <dbReference type="Proteomes" id="UP000327039"/>
    </source>
</evidence>
<keyword evidence="1" id="KW-0812">Transmembrane</keyword>
<reference evidence="3" key="1">
    <citation type="submission" date="2019-09" db="EMBL/GenBank/DDBJ databases">
        <title>Mumia zhuanghuii sp. nov. isolated from the intestinal contents of plateau pika (Ochotona curzoniae) in the Qinghai-Tibet plateau of China.</title>
        <authorList>
            <person name="Tian Z."/>
        </authorList>
    </citation>
    <scope>NUCLEOTIDE SEQUENCE [LARGE SCALE GENOMIC DNA]</scope>
    <source>
        <strain evidence="3">DSM 25564</strain>
    </source>
</reference>
<name>A0A5J5IXV7_9MICO</name>
<dbReference type="Proteomes" id="UP000327039">
    <property type="component" value="Unassembled WGS sequence"/>
</dbReference>
<feature type="transmembrane region" description="Helical" evidence="1">
    <location>
        <begin position="60"/>
        <end position="83"/>
    </location>
</feature>
<protein>
    <submittedName>
        <fullName evidence="2">Potassium transporter Trk</fullName>
    </submittedName>
</protein>
<keyword evidence="3" id="KW-1185">Reference proteome</keyword>
<dbReference type="OrthoDB" id="5125407at2"/>
<keyword evidence="1" id="KW-0472">Membrane</keyword>
<gene>
    <name evidence="2" type="ORF">F6B42_02525</name>
</gene>
<dbReference type="RefSeq" id="WP_150418012.1">
    <property type="nucleotide sequence ID" value="NZ_VYRZ01000001.1"/>
</dbReference>
<comment type="caution">
    <text evidence="2">The sequence shown here is derived from an EMBL/GenBank/DDBJ whole genome shotgun (WGS) entry which is preliminary data.</text>
</comment>
<evidence type="ECO:0000256" key="1">
    <source>
        <dbReference type="SAM" id="Phobius"/>
    </source>
</evidence>
<proteinExistence type="predicted"/>
<dbReference type="AlphaFoldDB" id="A0A5J5IXV7"/>
<evidence type="ECO:0000313" key="2">
    <source>
        <dbReference type="EMBL" id="KAA9089380.1"/>
    </source>
</evidence>
<dbReference type="EMBL" id="VYRZ01000001">
    <property type="protein sequence ID" value="KAA9089380.1"/>
    <property type="molecule type" value="Genomic_DNA"/>
</dbReference>
<sequence>MAEEITERVETASVRRVPKYGVFLLLGAALGIIAALALTFGFDDGTATSASGLEYSVGQVFGFTALGAIPIGMALGGVVALVLDRVNRRHTREVRIAHDRVRVLPDDEPAARAAD</sequence>
<keyword evidence="1" id="KW-1133">Transmembrane helix</keyword>